<accession>A0A3Q3BA76</accession>
<dbReference type="CDD" id="cd00637">
    <property type="entry name" value="7tm_classA_rhodopsin-like"/>
    <property type="match status" value="1"/>
</dbReference>
<feature type="transmembrane region" description="Helical" evidence="5">
    <location>
        <begin position="238"/>
        <end position="261"/>
    </location>
</feature>
<keyword evidence="3 5" id="KW-1133">Transmembrane helix</keyword>
<keyword evidence="8" id="KW-1185">Reference proteome</keyword>
<feature type="transmembrane region" description="Helical" evidence="5">
    <location>
        <begin position="50"/>
        <end position="77"/>
    </location>
</feature>
<dbReference type="InterPro" id="IPR000276">
    <property type="entry name" value="GPCR_Rhodpsn"/>
</dbReference>
<dbReference type="FunFam" id="1.20.1070.10:FF:000096">
    <property type="entry name" value="Odorant receptor 131-2"/>
    <property type="match status" value="1"/>
</dbReference>
<evidence type="ECO:0000313" key="7">
    <source>
        <dbReference type="Ensembl" id="ENSKMAP00000026006.1"/>
    </source>
</evidence>
<feature type="domain" description="G-protein coupled receptors family 1 profile" evidence="6">
    <location>
        <begin position="13"/>
        <end position="259"/>
    </location>
</feature>
<evidence type="ECO:0000256" key="1">
    <source>
        <dbReference type="ARBA" id="ARBA00004370"/>
    </source>
</evidence>
<dbReference type="Gene3D" id="1.20.1070.10">
    <property type="entry name" value="Rhodopsin 7-helix transmembrane proteins"/>
    <property type="match status" value="1"/>
</dbReference>
<evidence type="ECO:0000256" key="3">
    <source>
        <dbReference type="ARBA" id="ARBA00022989"/>
    </source>
</evidence>
<proteinExistence type="predicted"/>
<dbReference type="OMA" id="RYSYICT"/>
<dbReference type="GO" id="GO:0005549">
    <property type="term" value="F:odorant binding"/>
    <property type="evidence" value="ECO:0007669"/>
    <property type="project" value="TreeGrafter"/>
</dbReference>
<dbReference type="SUPFAM" id="SSF81321">
    <property type="entry name" value="Family A G protein-coupled receptor-like"/>
    <property type="match status" value="1"/>
</dbReference>
<protein>
    <recommendedName>
        <fullName evidence="6">G-protein coupled receptors family 1 profile domain-containing protein</fullName>
    </recommendedName>
</protein>
<organism evidence="7 8">
    <name type="scientific">Kryptolebias marmoratus</name>
    <name type="common">Mangrove killifish</name>
    <name type="synonym">Rivulus marmoratus</name>
    <dbReference type="NCBI Taxonomy" id="37003"/>
    <lineage>
        <taxon>Eukaryota</taxon>
        <taxon>Metazoa</taxon>
        <taxon>Chordata</taxon>
        <taxon>Craniata</taxon>
        <taxon>Vertebrata</taxon>
        <taxon>Euteleostomi</taxon>
        <taxon>Actinopterygii</taxon>
        <taxon>Neopterygii</taxon>
        <taxon>Teleostei</taxon>
        <taxon>Neoteleostei</taxon>
        <taxon>Acanthomorphata</taxon>
        <taxon>Ovalentaria</taxon>
        <taxon>Atherinomorphae</taxon>
        <taxon>Cyprinodontiformes</taxon>
        <taxon>Rivulidae</taxon>
        <taxon>Kryptolebias</taxon>
    </lineage>
</organism>
<dbReference type="Pfam" id="PF00001">
    <property type="entry name" value="7tm_1"/>
    <property type="match status" value="1"/>
</dbReference>
<feature type="transmembrane region" description="Helical" evidence="5">
    <location>
        <begin position="212"/>
        <end position="232"/>
    </location>
</feature>
<feature type="transmembrane region" description="Helical" evidence="5">
    <location>
        <begin position="171"/>
        <end position="191"/>
    </location>
</feature>
<evidence type="ECO:0000256" key="2">
    <source>
        <dbReference type="ARBA" id="ARBA00022692"/>
    </source>
</evidence>
<dbReference type="AlphaFoldDB" id="A0A3Q3BA76"/>
<dbReference type="PANTHER" id="PTHR26451">
    <property type="entry name" value="G_PROTEIN_RECEP_F1_2 DOMAIN-CONTAINING PROTEIN"/>
    <property type="match status" value="1"/>
</dbReference>
<feature type="transmembrane region" description="Helical" evidence="5">
    <location>
        <begin position="12"/>
        <end position="30"/>
    </location>
</feature>
<dbReference type="Proteomes" id="UP000264800">
    <property type="component" value="Unplaced"/>
</dbReference>
<dbReference type="GeneTree" id="ENSGT00940000161337"/>
<reference evidence="7" key="2">
    <citation type="submission" date="2025-09" db="UniProtKB">
        <authorList>
            <consortium name="Ensembl"/>
        </authorList>
    </citation>
    <scope>IDENTIFICATION</scope>
</reference>
<dbReference type="PROSITE" id="PS50262">
    <property type="entry name" value="G_PROTEIN_RECEP_F1_2"/>
    <property type="match status" value="1"/>
</dbReference>
<evidence type="ECO:0000259" key="6">
    <source>
        <dbReference type="PROSITE" id="PS50262"/>
    </source>
</evidence>
<comment type="subcellular location">
    <subcellularLocation>
        <location evidence="1">Membrane</location>
    </subcellularLocation>
</comment>
<sequence length="277" mass="32016">EFSEKVTLGLYIGYFYKVIIFDLVIVLLILRQNPRYILFIHLVLNETIQLLSSLLLYIFALATIFVSLCVLFLLPAILATVNIPLNLACMVTECYISVCVPLHYNNICTVKRTKIVIGVIWAISILSILPDVFILFITEDPQFISSRVFCDREMVFRSSYSFKKRDATHTFLLVVVCLTLFYTYFRIFFVANAAKADASKARKTILLHGFQMLLGTMAYAHPLLIQFLLYFFPKGRVVIKLTTFVIIQIIPRFLSPAVYGLRDKTFRKYLKKNWICL</sequence>
<dbReference type="InterPro" id="IPR052921">
    <property type="entry name" value="GPCR1_Superfamily_Member"/>
</dbReference>
<keyword evidence="4 5" id="KW-0472">Membrane</keyword>
<evidence type="ECO:0000256" key="4">
    <source>
        <dbReference type="ARBA" id="ARBA00023136"/>
    </source>
</evidence>
<evidence type="ECO:0000256" key="5">
    <source>
        <dbReference type="SAM" id="Phobius"/>
    </source>
</evidence>
<reference evidence="7" key="1">
    <citation type="submission" date="2025-08" db="UniProtKB">
        <authorList>
            <consortium name="Ensembl"/>
        </authorList>
    </citation>
    <scope>IDENTIFICATION</scope>
</reference>
<name>A0A3Q3BA76_KRYMA</name>
<dbReference type="PANTHER" id="PTHR26451:SF998">
    <property type="entry name" value="ODORANT RECEPTOR-RELATED"/>
    <property type="match status" value="1"/>
</dbReference>
<dbReference type="GO" id="GO:0016020">
    <property type="term" value="C:membrane"/>
    <property type="evidence" value="ECO:0007669"/>
    <property type="project" value="UniProtKB-SubCell"/>
</dbReference>
<dbReference type="GO" id="GO:0004930">
    <property type="term" value="F:G protein-coupled receptor activity"/>
    <property type="evidence" value="ECO:0007669"/>
    <property type="project" value="InterPro"/>
</dbReference>
<dbReference type="Ensembl" id="ENSKMAT00000026332.1">
    <property type="protein sequence ID" value="ENSKMAP00000026006.1"/>
    <property type="gene ID" value="ENSKMAG00000019265.1"/>
</dbReference>
<dbReference type="InterPro" id="IPR017452">
    <property type="entry name" value="GPCR_Rhodpsn_7TM"/>
</dbReference>
<feature type="transmembrane region" description="Helical" evidence="5">
    <location>
        <begin position="116"/>
        <end position="137"/>
    </location>
</feature>
<dbReference type="GO" id="GO:0004984">
    <property type="term" value="F:olfactory receptor activity"/>
    <property type="evidence" value="ECO:0007669"/>
    <property type="project" value="TreeGrafter"/>
</dbReference>
<evidence type="ECO:0000313" key="8">
    <source>
        <dbReference type="Proteomes" id="UP000264800"/>
    </source>
</evidence>
<keyword evidence="2 5" id="KW-0812">Transmembrane</keyword>